<keyword evidence="11" id="KW-1185">Reference proteome</keyword>
<feature type="domain" description="ABC transporter" evidence="9">
    <location>
        <begin position="30"/>
        <end position="264"/>
    </location>
</feature>
<dbReference type="InterPro" id="IPR003593">
    <property type="entry name" value="AAA+_ATPase"/>
</dbReference>
<evidence type="ECO:0000313" key="11">
    <source>
        <dbReference type="Proteomes" id="UP000285301"/>
    </source>
</evidence>
<dbReference type="CDD" id="cd03230">
    <property type="entry name" value="ABC_DR_subfamily_A"/>
    <property type="match status" value="1"/>
</dbReference>
<organism evidence="10 11">
    <name type="scientific">Dinothrombium tinctorium</name>
    <dbReference type="NCBI Taxonomy" id="1965070"/>
    <lineage>
        <taxon>Eukaryota</taxon>
        <taxon>Metazoa</taxon>
        <taxon>Ecdysozoa</taxon>
        <taxon>Arthropoda</taxon>
        <taxon>Chelicerata</taxon>
        <taxon>Arachnida</taxon>
        <taxon>Acari</taxon>
        <taxon>Acariformes</taxon>
        <taxon>Trombidiformes</taxon>
        <taxon>Prostigmata</taxon>
        <taxon>Anystina</taxon>
        <taxon>Parasitengona</taxon>
        <taxon>Trombidioidea</taxon>
        <taxon>Trombidiidae</taxon>
        <taxon>Dinothrombium</taxon>
    </lineage>
</organism>
<feature type="transmembrane region" description="Helical" evidence="8">
    <location>
        <begin position="361"/>
        <end position="378"/>
    </location>
</feature>
<feature type="transmembrane region" description="Helical" evidence="8">
    <location>
        <begin position="608"/>
        <end position="630"/>
    </location>
</feature>
<evidence type="ECO:0000256" key="8">
    <source>
        <dbReference type="SAM" id="Phobius"/>
    </source>
</evidence>
<dbReference type="GO" id="GO:0005524">
    <property type="term" value="F:ATP binding"/>
    <property type="evidence" value="ECO:0007669"/>
    <property type="project" value="UniProtKB-KW"/>
</dbReference>
<dbReference type="PANTHER" id="PTHR43038">
    <property type="entry name" value="ATP-BINDING CASSETTE, SUB-FAMILY H, MEMBER 1"/>
    <property type="match status" value="1"/>
</dbReference>
<dbReference type="STRING" id="1965070.A0A443RCY7"/>
<dbReference type="InterPro" id="IPR017871">
    <property type="entry name" value="ABC_transporter-like_CS"/>
</dbReference>
<dbReference type="OrthoDB" id="6506350at2759"/>
<dbReference type="PANTHER" id="PTHR43038:SF3">
    <property type="entry name" value="ABC TRANSPORTER G FAMILY MEMBER 20 ISOFORM X1"/>
    <property type="match status" value="1"/>
</dbReference>
<dbReference type="SUPFAM" id="SSF52540">
    <property type="entry name" value="P-loop containing nucleoside triphosphate hydrolases"/>
    <property type="match status" value="1"/>
</dbReference>
<feature type="transmembrane region" description="Helical" evidence="8">
    <location>
        <begin position="576"/>
        <end position="602"/>
    </location>
</feature>
<feature type="transmembrane region" description="Helical" evidence="8">
    <location>
        <begin position="680"/>
        <end position="704"/>
    </location>
</feature>
<dbReference type="InterPro" id="IPR003439">
    <property type="entry name" value="ABC_transporter-like_ATP-bd"/>
</dbReference>
<evidence type="ECO:0000256" key="3">
    <source>
        <dbReference type="ARBA" id="ARBA00022741"/>
    </source>
</evidence>
<dbReference type="PROSITE" id="PS50893">
    <property type="entry name" value="ABC_TRANSPORTER_2"/>
    <property type="match status" value="1"/>
</dbReference>
<accession>A0A443RCY7</accession>
<dbReference type="AlphaFoldDB" id="A0A443RCY7"/>
<dbReference type="Gene3D" id="3.40.50.300">
    <property type="entry name" value="P-loop containing nucleotide triphosphate hydrolases"/>
    <property type="match status" value="1"/>
</dbReference>
<feature type="transmembrane region" description="Helical" evidence="8">
    <location>
        <begin position="537"/>
        <end position="555"/>
    </location>
</feature>
<evidence type="ECO:0000313" key="10">
    <source>
        <dbReference type="EMBL" id="RWS13121.1"/>
    </source>
</evidence>
<evidence type="ECO:0000256" key="2">
    <source>
        <dbReference type="ARBA" id="ARBA00022692"/>
    </source>
</evidence>
<evidence type="ECO:0000259" key="9">
    <source>
        <dbReference type="PROSITE" id="PS50893"/>
    </source>
</evidence>
<dbReference type="GO" id="GO:0016887">
    <property type="term" value="F:ATP hydrolysis activity"/>
    <property type="evidence" value="ECO:0007669"/>
    <property type="project" value="InterPro"/>
</dbReference>
<feature type="non-terminal residue" evidence="10">
    <location>
        <position position="1"/>
    </location>
</feature>
<sequence>TKVKKKKLGREKEEVDRSSKSRRTATKMAVRIKNLTYSYGKGSRKVDALKNINLELDKGKISAFIGPSGCGKTTLVQCCVGYKAPRSGSIEVFGKFPRTKDCGVPGATVGYMPQEMALYTDFTINETFLFFGRLYGMSMSAIKKRSDELRQFLQLPNEFRLIATLSGGQQRRVSFAVALLHKPKLLVVDEPTVGLDPIMRHAIWNYFSLLTKDEGLTVIITTHYIEEARLADIVCLIREGELLEANNPQILMKKYHASSLESVFLNLCLSIDSNRNGIVETALSIDEINEVKKNFTKRFESQSNEATCSLIDHSDLGINDQKSKVDVAIEKSQKSDKHSSTSLKRIHAMCCKNIVRLRHNVAVLIFQFLTPAICIILFCTCFGRDPRHVSVAVHTADNGNLGDWFLQAIDNTSIKQMHFKTLDEAISELKAGNQWAVIEIEEGFTRAIKARFRYKGDIDRETFNKSNVKLFIDWTNQVIASHIQRTLFDAMLEFGKRCDRHYHNNKYEASQTIIDLQKPIYGERKQSLTEFMTPGNILVFLFFSAAASTALVFVMERKEGMLQRAIVAGVNPLEFLAAHLLQQVFILIGQIAIMLFFTFYVFEMPNNGSMITAVVLIILQGICGMSFGLFISAISQHENHSFVLIMGSLLPNFLMSGFVWPLETMPDIVKTIGWNLFDHLIVFKGFGITILWILVFQAIALIIFRSVNFN</sequence>
<dbReference type="Pfam" id="PF12698">
    <property type="entry name" value="ABC2_membrane_3"/>
    <property type="match status" value="1"/>
</dbReference>
<name>A0A443RCY7_9ACAR</name>
<feature type="compositionally biased region" description="Basic and acidic residues" evidence="7">
    <location>
        <begin position="10"/>
        <end position="19"/>
    </location>
</feature>
<gene>
    <name evidence="10" type="ORF">B4U79_09667</name>
</gene>
<feature type="region of interest" description="Disordered" evidence="7">
    <location>
        <begin position="1"/>
        <end position="24"/>
    </location>
</feature>
<keyword evidence="6 8" id="KW-0472">Membrane</keyword>
<dbReference type="GO" id="GO:0016020">
    <property type="term" value="C:membrane"/>
    <property type="evidence" value="ECO:0007669"/>
    <property type="project" value="UniProtKB-SubCell"/>
</dbReference>
<comment type="caution">
    <text evidence="10">The sequence shown here is derived from an EMBL/GenBank/DDBJ whole genome shotgun (WGS) entry which is preliminary data.</text>
</comment>
<comment type="subcellular location">
    <subcellularLocation>
        <location evidence="1">Membrane</location>
        <topology evidence="1">Multi-pass membrane protein</topology>
    </subcellularLocation>
</comment>
<dbReference type="InterPro" id="IPR013525">
    <property type="entry name" value="ABC2_TM"/>
</dbReference>
<dbReference type="Pfam" id="PF00005">
    <property type="entry name" value="ABC_tran"/>
    <property type="match status" value="1"/>
</dbReference>
<reference evidence="10 11" key="1">
    <citation type="journal article" date="2018" name="Gigascience">
        <title>Genomes of trombidid mites reveal novel predicted allergens and laterally-transferred genes associated with secondary metabolism.</title>
        <authorList>
            <person name="Dong X."/>
            <person name="Chaisiri K."/>
            <person name="Xia D."/>
            <person name="Armstrong S.D."/>
            <person name="Fang Y."/>
            <person name="Donnelly M.J."/>
            <person name="Kadowaki T."/>
            <person name="McGarry J.W."/>
            <person name="Darby A.C."/>
            <person name="Makepeace B.L."/>
        </authorList>
    </citation>
    <scope>NUCLEOTIDE SEQUENCE [LARGE SCALE GENOMIC DNA]</scope>
    <source>
        <strain evidence="10">UoL-WK</strain>
    </source>
</reference>
<dbReference type="PROSITE" id="PS00211">
    <property type="entry name" value="ABC_TRANSPORTER_1"/>
    <property type="match status" value="1"/>
</dbReference>
<keyword evidence="3" id="KW-0547">Nucleotide-binding</keyword>
<proteinExistence type="predicted"/>
<keyword evidence="5 8" id="KW-1133">Transmembrane helix</keyword>
<keyword evidence="4" id="KW-0067">ATP-binding</keyword>
<dbReference type="SMART" id="SM00382">
    <property type="entry name" value="AAA"/>
    <property type="match status" value="1"/>
</dbReference>
<protein>
    <submittedName>
        <fullName evidence="10">ABC transporter G family member 20-like protein</fullName>
    </submittedName>
</protein>
<keyword evidence="2 8" id="KW-0812">Transmembrane</keyword>
<dbReference type="Gene3D" id="3.40.1710.10">
    <property type="entry name" value="abc type-2 transporter like domain"/>
    <property type="match status" value="1"/>
</dbReference>
<dbReference type="InterPro" id="IPR027417">
    <property type="entry name" value="P-loop_NTPase"/>
</dbReference>
<feature type="transmembrane region" description="Helical" evidence="8">
    <location>
        <begin position="642"/>
        <end position="660"/>
    </location>
</feature>
<dbReference type="EMBL" id="NCKU01001088">
    <property type="protein sequence ID" value="RWS13121.1"/>
    <property type="molecule type" value="Genomic_DNA"/>
</dbReference>
<evidence type="ECO:0000256" key="6">
    <source>
        <dbReference type="ARBA" id="ARBA00023136"/>
    </source>
</evidence>
<evidence type="ECO:0000256" key="1">
    <source>
        <dbReference type="ARBA" id="ARBA00004141"/>
    </source>
</evidence>
<dbReference type="GO" id="GO:0140359">
    <property type="term" value="F:ABC-type transporter activity"/>
    <property type="evidence" value="ECO:0007669"/>
    <property type="project" value="InterPro"/>
</dbReference>
<dbReference type="Proteomes" id="UP000285301">
    <property type="component" value="Unassembled WGS sequence"/>
</dbReference>
<evidence type="ECO:0000256" key="4">
    <source>
        <dbReference type="ARBA" id="ARBA00022840"/>
    </source>
</evidence>
<evidence type="ECO:0000256" key="7">
    <source>
        <dbReference type="SAM" id="MobiDB-lite"/>
    </source>
</evidence>
<evidence type="ECO:0000256" key="5">
    <source>
        <dbReference type="ARBA" id="ARBA00022989"/>
    </source>
</evidence>